<reference evidence="2" key="1">
    <citation type="submission" date="2022-11" db="UniProtKB">
        <authorList>
            <consortium name="WormBaseParasite"/>
        </authorList>
    </citation>
    <scope>IDENTIFICATION</scope>
</reference>
<dbReference type="WBParaSite" id="PDA_v2.g509.t1">
    <property type="protein sequence ID" value="PDA_v2.g509.t1"/>
    <property type="gene ID" value="PDA_v2.g509"/>
</dbReference>
<accession>A0A914R130</accession>
<proteinExistence type="predicted"/>
<sequence>MLSFCYGCLPNPTVNQGPLITIGDMMEPICDSNPCGTFTGSMVTVSAPIPDASCIYTATATCDNPYPRVVQYNGGGVLYMSPQTLTCDTGTAQYTYTDGGGVQQQITTIDCVCDLNTHGQPCPGVDLNPCLTLTGSMVTISTPTADAACAYTATATCTNPRAIQYNGAGATYISPQTLTCDAGTSQYTYDNAGTPIQVNTIDCICAVNPCSMPTLGAMASLSTPTADATCAYTADAMCTPATFSIQVTTFSLNMLL</sequence>
<organism evidence="1 2">
    <name type="scientific">Panagrolaimus davidi</name>
    <dbReference type="NCBI Taxonomy" id="227884"/>
    <lineage>
        <taxon>Eukaryota</taxon>
        <taxon>Metazoa</taxon>
        <taxon>Ecdysozoa</taxon>
        <taxon>Nematoda</taxon>
        <taxon>Chromadorea</taxon>
        <taxon>Rhabditida</taxon>
        <taxon>Tylenchina</taxon>
        <taxon>Panagrolaimomorpha</taxon>
        <taxon>Panagrolaimoidea</taxon>
        <taxon>Panagrolaimidae</taxon>
        <taxon>Panagrolaimus</taxon>
    </lineage>
</organism>
<evidence type="ECO:0000313" key="2">
    <source>
        <dbReference type="WBParaSite" id="PDA_v2.g509.t1"/>
    </source>
</evidence>
<keyword evidence="1" id="KW-1185">Reference proteome</keyword>
<protein>
    <submittedName>
        <fullName evidence="2">Uncharacterized protein</fullName>
    </submittedName>
</protein>
<name>A0A914R130_9BILA</name>
<dbReference type="AlphaFoldDB" id="A0A914R130"/>
<dbReference type="Proteomes" id="UP000887578">
    <property type="component" value="Unplaced"/>
</dbReference>
<evidence type="ECO:0000313" key="1">
    <source>
        <dbReference type="Proteomes" id="UP000887578"/>
    </source>
</evidence>